<evidence type="ECO:0000313" key="2">
    <source>
        <dbReference type="Proteomes" id="UP001226574"/>
    </source>
</evidence>
<comment type="caution">
    <text evidence="1">The sequence shown here is derived from an EMBL/GenBank/DDBJ whole genome shotgun (WGS) entry which is preliminary data.</text>
</comment>
<dbReference type="RefSeq" id="WP_309039884.1">
    <property type="nucleotide sequence ID" value="NZ_JAVIFY010000036.1"/>
</dbReference>
<evidence type="ECO:0008006" key="3">
    <source>
        <dbReference type="Google" id="ProtNLM"/>
    </source>
</evidence>
<dbReference type="Proteomes" id="UP001226574">
    <property type="component" value="Unassembled WGS sequence"/>
</dbReference>
<name>A0ABU1BIC6_PSEHA</name>
<evidence type="ECO:0000313" key="1">
    <source>
        <dbReference type="EMBL" id="MDQ9094196.1"/>
    </source>
</evidence>
<keyword evidence="2" id="KW-1185">Reference proteome</keyword>
<protein>
    <recommendedName>
        <fullName evidence="3">Orphan protein</fullName>
    </recommendedName>
</protein>
<organism evidence="1 2">
    <name type="scientific">Pseudoalteromonas haloplanktis</name>
    <name type="common">Alteromonas haloplanktis</name>
    <dbReference type="NCBI Taxonomy" id="228"/>
    <lineage>
        <taxon>Bacteria</taxon>
        <taxon>Pseudomonadati</taxon>
        <taxon>Pseudomonadota</taxon>
        <taxon>Gammaproteobacteria</taxon>
        <taxon>Alteromonadales</taxon>
        <taxon>Pseudoalteromonadaceae</taxon>
        <taxon>Pseudoalteromonas</taxon>
    </lineage>
</organism>
<dbReference type="EMBL" id="JAVIFY010000036">
    <property type="protein sequence ID" value="MDQ9094196.1"/>
    <property type="molecule type" value="Genomic_DNA"/>
</dbReference>
<gene>
    <name evidence="1" type="ORF">RC083_21795</name>
</gene>
<accession>A0ABU1BIC6</accession>
<proteinExistence type="predicted"/>
<sequence>MTIQISRKTPTTVIAEKWEVLKIKTQDDEYFKVFSSVVNDEWRISSGAYHFQELKEDNEYWYWPQLSGSVYCLKKDALGIENSYHKHILDKLIAGAKSLRADIFEISLPIEAIPKHNISHNALKLLSMECNKRFKNNQKKRFINWLSNYDCALNIKPIEICKDEASIIKTFTLFDNTQ</sequence>
<reference evidence="1 2" key="1">
    <citation type="submission" date="2023-08" db="EMBL/GenBank/DDBJ databases">
        <title>Pseudoalteromonas haloplanktis LL1 genome.</title>
        <authorList>
            <person name="Wu S."/>
        </authorList>
    </citation>
    <scope>NUCLEOTIDE SEQUENCE [LARGE SCALE GENOMIC DNA]</scope>
    <source>
        <strain evidence="1 2">LL1</strain>
    </source>
</reference>